<keyword evidence="2" id="KW-0378">Hydrolase</keyword>
<dbReference type="InterPro" id="IPR029058">
    <property type="entry name" value="AB_hydrolase_fold"/>
</dbReference>
<dbReference type="KEGG" id="mmil:sm9_1298"/>
<proteinExistence type="predicted"/>
<dbReference type="Proteomes" id="UP000067738">
    <property type="component" value="Chromosome"/>
</dbReference>
<dbReference type="PANTHER" id="PTHR43798:SF33">
    <property type="entry name" value="HYDROLASE, PUTATIVE (AFU_ORTHOLOGUE AFUA_2G14860)-RELATED"/>
    <property type="match status" value="1"/>
</dbReference>
<dbReference type="RefSeq" id="WP_083495859.1">
    <property type="nucleotide sequence ID" value="NZ_CP011266.1"/>
</dbReference>
<dbReference type="InterPro" id="IPR050266">
    <property type="entry name" value="AB_hydrolase_sf"/>
</dbReference>
<evidence type="ECO:0000313" key="3">
    <source>
        <dbReference type="Proteomes" id="UP000067738"/>
    </source>
</evidence>
<evidence type="ECO:0000313" key="2">
    <source>
        <dbReference type="EMBL" id="ALT69079.1"/>
    </source>
</evidence>
<gene>
    <name evidence="2" type="ORF">sm9_1298</name>
</gene>
<dbReference type="Pfam" id="PF00561">
    <property type="entry name" value="Abhydrolase_1"/>
    <property type="match status" value="1"/>
</dbReference>
<organism evidence="2 3">
    <name type="scientific">Methanobrevibacter millerae</name>
    <dbReference type="NCBI Taxonomy" id="230361"/>
    <lineage>
        <taxon>Archaea</taxon>
        <taxon>Methanobacteriati</taxon>
        <taxon>Methanobacteriota</taxon>
        <taxon>Methanomada group</taxon>
        <taxon>Methanobacteria</taxon>
        <taxon>Methanobacteriales</taxon>
        <taxon>Methanobacteriaceae</taxon>
        <taxon>Methanobrevibacter</taxon>
    </lineage>
</organism>
<evidence type="ECO:0000259" key="1">
    <source>
        <dbReference type="Pfam" id="PF00561"/>
    </source>
</evidence>
<reference evidence="2 3" key="1">
    <citation type="submission" date="2015-04" db="EMBL/GenBank/DDBJ databases">
        <title>The complete genome sequence of the rumen methanogen Methanobrevibacter millerae SM9.</title>
        <authorList>
            <person name="Leahy S.C."/>
            <person name="Kelly W.J."/>
            <person name="Pacheco D.M."/>
            <person name="Li D."/>
            <person name="Altermann E."/>
            <person name="Attwood G.T."/>
        </authorList>
    </citation>
    <scope>NUCLEOTIDE SEQUENCE [LARGE SCALE GENOMIC DNA]</scope>
    <source>
        <strain evidence="2 3">SM9</strain>
    </source>
</reference>
<feature type="domain" description="AB hydrolase-1" evidence="1">
    <location>
        <begin position="14"/>
        <end position="234"/>
    </location>
</feature>
<sequence>MKMNYAVEGNGEKTIVFIHGLSDSLEYWRVLSSRLRDDYRIVSYDIRGHGKSLYEPFTIDLLVDDLYNLLLKLCIEKTSLIGFSMGGNIALSFAMKYPDISDRLVIMSSFSECDENLKSKFMELKTAVNNSFEDFYDTIIHYVIMDDVFNRNREVLEIVKRESAKRANLEAIANGIDMGMDLNITGQLGKLDNPTLILAGREDDLISQNLTDIMKDNIKNSSIIVFDDTKHNLLVGENVSEILRLIREFI</sequence>
<accession>A0A0U3E4Y5</accession>
<dbReference type="GO" id="GO:0016020">
    <property type="term" value="C:membrane"/>
    <property type="evidence" value="ECO:0007669"/>
    <property type="project" value="TreeGrafter"/>
</dbReference>
<dbReference type="Gene3D" id="3.40.50.1820">
    <property type="entry name" value="alpha/beta hydrolase"/>
    <property type="match status" value="1"/>
</dbReference>
<dbReference type="OrthoDB" id="7531at2157"/>
<dbReference type="PANTHER" id="PTHR43798">
    <property type="entry name" value="MONOACYLGLYCEROL LIPASE"/>
    <property type="match status" value="1"/>
</dbReference>
<name>A0A0U3E4Y5_9EURY</name>
<dbReference type="GO" id="GO:0016787">
    <property type="term" value="F:hydrolase activity"/>
    <property type="evidence" value="ECO:0007669"/>
    <property type="project" value="UniProtKB-KW"/>
</dbReference>
<dbReference type="PRINTS" id="PR00111">
    <property type="entry name" value="ABHYDROLASE"/>
</dbReference>
<dbReference type="PATRIC" id="fig|230361.4.peg.1342"/>
<protein>
    <submittedName>
        <fullName evidence="2">Hydrolase alpha/beta fold family</fullName>
    </submittedName>
</protein>
<keyword evidence="3" id="KW-1185">Reference proteome</keyword>
<dbReference type="GeneID" id="26736248"/>
<dbReference type="InterPro" id="IPR000073">
    <property type="entry name" value="AB_hydrolase_1"/>
</dbReference>
<dbReference type="SUPFAM" id="SSF53474">
    <property type="entry name" value="alpha/beta-Hydrolases"/>
    <property type="match status" value="1"/>
</dbReference>
<dbReference type="AlphaFoldDB" id="A0A0U3E4Y5"/>
<dbReference type="EMBL" id="CP011266">
    <property type="protein sequence ID" value="ALT69079.1"/>
    <property type="molecule type" value="Genomic_DNA"/>
</dbReference>